<protein>
    <submittedName>
        <fullName evidence="1">L-lysine cyclodeaminase</fullName>
        <ecNumber evidence="1">4.3.1.28</ecNumber>
    </submittedName>
</protein>
<sequence length="328" mass="34391">MRREITVLTETELRAALPLDMGAVEVVEAAFAALAEGRVIMPPIMSMELPQLNAEVDAKTAYIAGFDIFALKVSTGFFDNAAKGLPSLGGMVTALSASDGAVRAVFLDNGYLTDLRTAAAGAVAVRHLAPAEVTTAGVIGTGLQARLQIRAARLVRPFGRVLVWGRNPHKAALCAADLARDLEIEVEVCTSVREVVRRSQLVVTTTPSFAPLIEADWLHPELHITAMGSDAPDKVELAPACLRRADLYVADSAAQVALRGELRSALASGDWTGAPPVELGQVVTGAHPGRRDPRDITIADLTGTGAQDTAIAAHALAVLAGQGTVIRT</sequence>
<dbReference type="PANTHER" id="PTHR13812:SF19">
    <property type="entry name" value="KETIMINE REDUCTASE MU-CRYSTALLIN"/>
    <property type="match status" value="1"/>
</dbReference>
<accession>A0A238KKW2</accession>
<dbReference type="RefSeq" id="WP_094021487.1">
    <property type="nucleotide sequence ID" value="NZ_FXYF01000006.1"/>
</dbReference>
<dbReference type="PANTHER" id="PTHR13812">
    <property type="entry name" value="KETIMINE REDUCTASE MU-CRYSTALLIN"/>
    <property type="match status" value="1"/>
</dbReference>
<dbReference type="Pfam" id="PF02423">
    <property type="entry name" value="OCD_Mu_crystall"/>
    <property type="match status" value="1"/>
</dbReference>
<evidence type="ECO:0000313" key="2">
    <source>
        <dbReference type="Proteomes" id="UP000207598"/>
    </source>
</evidence>
<dbReference type="InterPro" id="IPR036291">
    <property type="entry name" value="NAD(P)-bd_dom_sf"/>
</dbReference>
<dbReference type="Gene3D" id="3.40.50.720">
    <property type="entry name" value="NAD(P)-binding Rossmann-like Domain"/>
    <property type="match status" value="1"/>
</dbReference>
<dbReference type="EC" id="4.3.1.28" evidence="1"/>
<organism evidence="1 2">
    <name type="scientific">Maliponia aquimaris</name>
    <dbReference type="NCBI Taxonomy" id="1673631"/>
    <lineage>
        <taxon>Bacteria</taxon>
        <taxon>Pseudomonadati</taxon>
        <taxon>Pseudomonadota</taxon>
        <taxon>Alphaproteobacteria</taxon>
        <taxon>Rhodobacterales</taxon>
        <taxon>Paracoccaceae</taxon>
        <taxon>Maliponia</taxon>
    </lineage>
</organism>
<dbReference type="NCBIfam" id="NF006141">
    <property type="entry name" value="PRK08291.1"/>
    <property type="match status" value="1"/>
</dbReference>
<reference evidence="1 2" key="1">
    <citation type="submission" date="2017-05" db="EMBL/GenBank/DDBJ databases">
        <authorList>
            <person name="Song R."/>
            <person name="Chenine A.L."/>
            <person name="Ruprecht R.M."/>
        </authorList>
    </citation>
    <scope>NUCLEOTIDE SEQUENCE [LARGE SCALE GENOMIC DNA]</scope>
    <source>
        <strain evidence="1 2">CECT 8898</strain>
    </source>
</reference>
<dbReference type="GO" id="GO:0016829">
    <property type="term" value="F:lyase activity"/>
    <property type="evidence" value="ECO:0007669"/>
    <property type="project" value="UniProtKB-KW"/>
</dbReference>
<dbReference type="InterPro" id="IPR003462">
    <property type="entry name" value="ODC_Mu_crystall"/>
</dbReference>
<evidence type="ECO:0000313" key="1">
    <source>
        <dbReference type="EMBL" id="SMX42676.1"/>
    </source>
</evidence>
<proteinExistence type="predicted"/>
<keyword evidence="1" id="KW-0456">Lyase</keyword>
<keyword evidence="2" id="KW-1185">Reference proteome</keyword>
<gene>
    <name evidence="1" type="primary">rapL_1</name>
    <name evidence="1" type="ORF">MAA8898_02683</name>
</gene>
<dbReference type="PIRSF" id="PIRSF001439">
    <property type="entry name" value="CryM"/>
    <property type="match status" value="1"/>
</dbReference>
<dbReference type="SUPFAM" id="SSF51735">
    <property type="entry name" value="NAD(P)-binding Rossmann-fold domains"/>
    <property type="match status" value="1"/>
</dbReference>
<dbReference type="AlphaFoldDB" id="A0A238KKW2"/>
<dbReference type="EMBL" id="FXYF01000006">
    <property type="protein sequence ID" value="SMX42676.1"/>
    <property type="molecule type" value="Genomic_DNA"/>
</dbReference>
<dbReference type="InterPro" id="IPR023401">
    <property type="entry name" value="ODC_N"/>
</dbReference>
<name>A0A238KKW2_9RHOB</name>
<dbReference type="Proteomes" id="UP000207598">
    <property type="component" value="Unassembled WGS sequence"/>
</dbReference>
<dbReference type="OrthoDB" id="9809203at2"/>
<dbReference type="Gene3D" id="3.30.1780.10">
    <property type="entry name" value="ornithine cyclodeaminase, domain 1"/>
    <property type="match status" value="1"/>
</dbReference>
<dbReference type="GO" id="GO:0005737">
    <property type="term" value="C:cytoplasm"/>
    <property type="evidence" value="ECO:0007669"/>
    <property type="project" value="TreeGrafter"/>
</dbReference>